<dbReference type="OrthoDB" id="1046899at2"/>
<gene>
    <name evidence="3" type="ORF">SAMN05216462_2138</name>
</gene>
<feature type="domain" description="DZANK-type" evidence="2">
    <location>
        <begin position="43"/>
        <end position="86"/>
    </location>
</feature>
<feature type="compositionally biased region" description="Basic and acidic residues" evidence="1">
    <location>
        <begin position="10"/>
        <end position="24"/>
    </location>
</feature>
<dbReference type="AlphaFoldDB" id="A0A1H4D5N6"/>
<evidence type="ECO:0000259" key="2">
    <source>
        <dbReference type="Pfam" id="PF12773"/>
    </source>
</evidence>
<feature type="domain" description="DZANK-type" evidence="2">
    <location>
        <begin position="95"/>
        <end position="137"/>
    </location>
</feature>
<dbReference type="Proteomes" id="UP000182257">
    <property type="component" value="Unassembled WGS sequence"/>
</dbReference>
<accession>A0A1H4D5N6</accession>
<dbReference type="Pfam" id="PF12773">
    <property type="entry name" value="DZR"/>
    <property type="match status" value="2"/>
</dbReference>
<sequence length="307" mass="34569">MNDITQNPDRISRGAEPLYREHSEQQPQYQQAMQANTANGIQCPHCGALNEAEALFCASCGEPIGMATCPYCGAAVDADADFCESCRHYIRKDVCSFCGAYLHGAEAYCPECGNPVGGIDCPVCGTHNDFSFCKQCGTALTEEARLMKEKVLEMPEYQQMQKLAEELQKLDLEMPYVTEQDKERDRKSQELRQRVLMLLAQDRGLDRVDANLADHKVMSKDEYDKKKQERMDMLSRLLDQMAQLPQEKPAQVRNYAMACKPQGVRLAWQCNFKHALHSSPCGCAKPQMGGKWIILGKGTRKEIKDDI</sequence>
<organism evidence="3 4">
    <name type="scientific">Xylanibacter ruminicola</name>
    <name type="common">Prevotella ruminicola</name>
    <dbReference type="NCBI Taxonomy" id="839"/>
    <lineage>
        <taxon>Bacteria</taxon>
        <taxon>Pseudomonadati</taxon>
        <taxon>Bacteroidota</taxon>
        <taxon>Bacteroidia</taxon>
        <taxon>Bacteroidales</taxon>
        <taxon>Prevotellaceae</taxon>
        <taxon>Xylanibacter</taxon>
    </lineage>
</organism>
<evidence type="ECO:0000313" key="3">
    <source>
        <dbReference type="EMBL" id="SEA67907.1"/>
    </source>
</evidence>
<dbReference type="InterPro" id="IPR025874">
    <property type="entry name" value="DZR"/>
</dbReference>
<proteinExistence type="predicted"/>
<name>A0A1H4D5N6_XYLRU</name>
<dbReference type="RefSeq" id="WP_074761527.1">
    <property type="nucleotide sequence ID" value="NZ_FNRF01000004.1"/>
</dbReference>
<reference evidence="3 4" key="1">
    <citation type="submission" date="2016-10" db="EMBL/GenBank/DDBJ databases">
        <authorList>
            <person name="de Groot N.N."/>
        </authorList>
    </citation>
    <scope>NUCLEOTIDE SEQUENCE [LARGE SCALE GENOMIC DNA]</scope>
    <source>
        <strain evidence="3 4">D31d</strain>
    </source>
</reference>
<protein>
    <submittedName>
        <fullName evidence="3">Double zinc ribbon</fullName>
    </submittedName>
</protein>
<evidence type="ECO:0000313" key="4">
    <source>
        <dbReference type="Proteomes" id="UP000182257"/>
    </source>
</evidence>
<dbReference type="EMBL" id="FNRF01000004">
    <property type="protein sequence ID" value="SEA67907.1"/>
    <property type="molecule type" value="Genomic_DNA"/>
</dbReference>
<feature type="region of interest" description="Disordered" evidence="1">
    <location>
        <begin position="1"/>
        <end position="24"/>
    </location>
</feature>
<evidence type="ECO:0000256" key="1">
    <source>
        <dbReference type="SAM" id="MobiDB-lite"/>
    </source>
</evidence>